<sequence length="775" mass="90169">MIREQFSTKLQSLISDDKWLIVQDNYDSKENLVYETNFALTNGYMCTRGSYEETTKTSLPSTYIAGIYDKSEAFMRELANTPDWLGIKLYVERNLLGVEDCELLEFKRVLDMKKSILFKRFKLRDGDGRETLIEGYRFISRENLHRAAIKLFVTPLNYSGIMEMENILDGTVLNFKDFPRFRVKHTNTLEVSNLNGKGCYIETETRDWNTHIGTGTIMRVYKDSERKNLIKSKRYSTFGEVALEFMDFDVKENETIVIDKFASIYTERDVKKEDIKINIEKELSDFILNGIEAEVKDHTEVYEKMWDIANVTINGDDLIDKALRFNLFHLMSTANPKDDTVSLGAKLLHGEEYGGHAYWDTEIFMLPFFIFTNPEAAKTLLKYRYNLIGAARENATFNGFKGAKYPWESADDGTEQCPDWTIEPDGSCYRCMVATYEHHVTADIAFGIYNYFRLTKDLDFMLKYGAEIIIETAKFWVSRCKYNSEFDRYEILDVTGPDEWHEPVNNNCYTNYLAKWNIEKGFEMLELLKNSSASIYDDVTSRICLIENELEAWKEVHDKIYIPFNKEDKLMEQFEDYFKLKDVVITEYDKNDMPVIPAEAREYGIKNTCINKQADVVMLMFLLGDEFDKDIQKVNYDYYEKRTSHRSSLSPSIFSIMGLRVGDNSMAYKYLRRSALVDLHNNQNNTREGIHAASCGGTWQSVIMGFGGMEVDKHNVLTFNPWLPEHWTDIHFKIYFRGLLLEITLSNTSIDAKILEGDSDNLTIKFKNKELVITK</sequence>
<evidence type="ECO:0000256" key="1">
    <source>
        <dbReference type="ARBA" id="ARBA00006768"/>
    </source>
</evidence>
<feature type="active site" description="Proton donor" evidence="4">
    <location>
        <position position="499"/>
    </location>
</feature>
<dbReference type="GO" id="GO:0004553">
    <property type="term" value="F:hydrolase activity, hydrolyzing O-glycosyl compounds"/>
    <property type="evidence" value="ECO:0007669"/>
    <property type="project" value="TreeGrafter"/>
</dbReference>
<evidence type="ECO:0000259" key="8">
    <source>
        <dbReference type="Pfam" id="PF03636"/>
    </source>
</evidence>
<dbReference type="PANTHER" id="PTHR11051">
    <property type="entry name" value="GLYCOSYL HYDROLASE-RELATED"/>
    <property type="match status" value="1"/>
</dbReference>
<dbReference type="Gene3D" id="1.50.10.10">
    <property type="match status" value="1"/>
</dbReference>
<protein>
    <submittedName>
        <fullName evidence="9">Kojibiose phosphorylase</fullName>
    </submittedName>
</protein>
<dbReference type="PIRSF" id="PIRSF036289">
    <property type="entry name" value="Glycosyl_hydrolase_malt_phosph"/>
    <property type="match status" value="1"/>
</dbReference>
<dbReference type="GO" id="GO:0016757">
    <property type="term" value="F:glycosyltransferase activity"/>
    <property type="evidence" value="ECO:0007669"/>
    <property type="project" value="UniProtKB-KW"/>
</dbReference>
<evidence type="ECO:0000313" key="9">
    <source>
        <dbReference type="EMBL" id="SHH99548.1"/>
    </source>
</evidence>
<dbReference type="RefSeq" id="WP_072832134.1">
    <property type="nucleotide sequence ID" value="NZ_FQXP01000008.1"/>
</dbReference>
<dbReference type="AlphaFoldDB" id="A0A1M5XJ30"/>
<feature type="domain" description="Glycoside hydrolase family 65 central catalytic" evidence="6">
    <location>
        <begin position="324"/>
        <end position="700"/>
    </location>
</feature>
<gene>
    <name evidence="9" type="ORF">SAMN02745196_02277</name>
</gene>
<dbReference type="EMBL" id="FQXP01000008">
    <property type="protein sequence ID" value="SHH99548.1"/>
    <property type="molecule type" value="Genomic_DNA"/>
</dbReference>
<dbReference type="GO" id="GO:0005975">
    <property type="term" value="P:carbohydrate metabolic process"/>
    <property type="evidence" value="ECO:0007669"/>
    <property type="project" value="InterPro"/>
</dbReference>
<dbReference type="Proteomes" id="UP000184526">
    <property type="component" value="Unassembled WGS sequence"/>
</dbReference>
<feature type="binding site" evidence="5">
    <location>
        <begin position="612"/>
        <end position="613"/>
    </location>
    <ligand>
        <name>substrate</name>
    </ligand>
</feature>
<evidence type="ECO:0000256" key="5">
    <source>
        <dbReference type="PIRSR" id="PIRSR036289-51"/>
    </source>
</evidence>
<reference evidence="9 10" key="1">
    <citation type="submission" date="2016-11" db="EMBL/GenBank/DDBJ databases">
        <authorList>
            <person name="Jaros S."/>
            <person name="Januszkiewicz K."/>
            <person name="Wedrychowicz H."/>
        </authorList>
    </citation>
    <scope>NUCLEOTIDE SEQUENCE [LARGE SCALE GENOMIC DNA]</scope>
    <source>
        <strain evidence="9 10">DSM 3089</strain>
    </source>
</reference>
<dbReference type="SUPFAM" id="SSF48208">
    <property type="entry name" value="Six-hairpin glycosidases"/>
    <property type="match status" value="1"/>
</dbReference>
<dbReference type="SUPFAM" id="SSF74650">
    <property type="entry name" value="Galactose mutarotase-like"/>
    <property type="match status" value="1"/>
</dbReference>
<keyword evidence="10" id="KW-1185">Reference proteome</keyword>
<keyword evidence="2" id="KW-0328">Glycosyltransferase</keyword>
<dbReference type="InterPro" id="IPR012341">
    <property type="entry name" value="6hp_glycosidase-like_sf"/>
</dbReference>
<organism evidence="9 10">
    <name type="scientific">Clostridium collagenovorans DSM 3089</name>
    <dbReference type="NCBI Taxonomy" id="1121306"/>
    <lineage>
        <taxon>Bacteria</taxon>
        <taxon>Bacillati</taxon>
        <taxon>Bacillota</taxon>
        <taxon>Clostridia</taxon>
        <taxon>Eubacteriales</taxon>
        <taxon>Clostridiaceae</taxon>
        <taxon>Clostridium</taxon>
    </lineage>
</organism>
<dbReference type="GO" id="GO:0030246">
    <property type="term" value="F:carbohydrate binding"/>
    <property type="evidence" value="ECO:0007669"/>
    <property type="project" value="InterPro"/>
</dbReference>
<feature type="binding site" evidence="5">
    <location>
        <begin position="359"/>
        <end position="360"/>
    </location>
    <ligand>
        <name>substrate</name>
    </ligand>
</feature>
<name>A0A1M5XJ30_9CLOT</name>
<proteinExistence type="inferred from homology"/>
<feature type="domain" description="Glycoside hydrolase family 65 C-terminal" evidence="7">
    <location>
        <begin position="711"/>
        <end position="772"/>
    </location>
</feature>
<dbReference type="Pfam" id="PF03632">
    <property type="entry name" value="Glyco_hydro_65m"/>
    <property type="match status" value="1"/>
</dbReference>
<dbReference type="Pfam" id="PF03636">
    <property type="entry name" value="Glyco_hydro_65N"/>
    <property type="match status" value="1"/>
</dbReference>
<dbReference type="STRING" id="1121306.SAMN02745196_02277"/>
<evidence type="ECO:0000256" key="3">
    <source>
        <dbReference type="ARBA" id="ARBA00022679"/>
    </source>
</evidence>
<dbReference type="InterPro" id="IPR008928">
    <property type="entry name" value="6-hairpin_glycosidase_sf"/>
</dbReference>
<dbReference type="Pfam" id="PF03633">
    <property type="entry name" value="Glyco_hydro_65C"/>
    <property type="match status" value="1"/>
</dbReference>
<dbReference type="Gene3D" id="2.70.98.40">
    <property type="entry name" value="Glycoside hydrolase, family 65, N-terminal domain"/>
    <property type="match status" value="1"/>
</dbReference>
<evidence type="ECO:0000259" key="6">
    <source>
        <dbReference type="Pfam" id="PF03632"/>
    </source>
</evidence>
<comment type="similarity">
    <text evidence="1">Belongs to the glycosyl hydrolase 65 family.</text>
</comment>
<evidence type="ECO:0000259" key="7">
    <source>
        <dbReference type="Pfam" id="PF03633"/>
    </source>
</evidence>
<dbReference type="InterPro" id="IPR011013">
    <property type="entry name" value="Gal_mutarotase_sf_dom"/>
</dbReference>
<dbReference type="InterPro" id="IPR037018">
    <property type="entry name" value="GH65_N"/>
</dbReference>
<dbReference type="InterPro" id="IPR005196">
    <property type="entry name" value="Glyco_hydro_65_N"/>
</dbReference>
<dbReference type="InterPro" id="IPR005194">
    <property type="entry name" value="Glyco_hydro_65_C"/>
</dbReference>
<dbReference type="Gene3D" id="2.60.420.10">
    <property type="entry name" value="Maltose phosphorylase, domain 3"/>
    <property type="match status" value="1"/>
</dbReference>
<evidence type="ECO:0000313" key="10">
    <source>
        <dbReference type="Proteomes" id="UP000184526"/>
    </source>
</evidence>
<evidence type="ECO:0000256" key="4">
    <source>
        <dbReference type="PIRSR" id="PIRSR036289-50"/>
    </source>
</evidence>
<dbReference type="InterPro" id="IPR005195">
    <property type="entry name" value="Glyco_hydro_65_M"/>
</dbReference>
<dbReference type="PANTHER" id="PTHR11051:SF8">
    <property type="entry name" value="PROTEIN-GLUCOSYLGALACTOSYLHYDROXYLYSINE GLUCOSIDASE"/>
    <property type="match status" value="1"/>
</dbReference>
<accession>A0A1M5XJ30</accession>
<keyword evidence="3" id="KW-0808">Transferase</keyword>
<evidence type="ECO:0000256" key="2">
    <source>
        <dbReference type="ARBA" id="ARBA00022676"/>
    </source>
</evidence>
<feature type="domain" description="Glycoside hydrolase family 65 N-terminal" evidence="8">
    <location>
        <begin position="23"/>
        <end position="268"/>
    </location>
</feature>
<dbReference type="OrthoDB" id="9758855at2"/>
<dbReference type="InterPro" id="IPR017045">
    <property type="entry name" value="Malt_Pase/Glycosyl_Hdrlase"/>
</dbReference>